<dbReference type="PROSITE" id="PS50928">
    <property type="entry name" value="ABC_TM1"/>
    <property type="match status" value="2"/>
</dbReference>
<feature type="transmembrane region" description="Helical" evidence="7">
    <location>
        <begin position="362"/>
        <end position="383"/>
    </location>
</feature>
<dbReference type="RefSeq" id="WP_013661043.1">
    <property type="nucleotide sequence ID" value="NC_015276.1"/>
</dbReference>
<keyword evidence="2 7" id="KW-0813">Transport</keyword>
<dbReference type="STRING" id="717774.Marme_1885"/>
<evidence type="ECO:0000256" key="3">
    <source>
        <dbReference type="ARBA" id="ARBA00022475"/>
    </source>
</evidence>
<feature type="transmembrane region" description="Helical" evidence="7">
    <location>
        <begin position="9"/>
        <end position="36"/>
    </location>
</feature>
<dbReference type="InterPro" id="IPR000515">
    <property type="entry name" value="MetI-like"/>
</dbReference>
<feature type="domain" description="ABC transmembrane type-1" evidence="8">
    <location>
        <begin position="58"/>
        <end position="274"/>
    </location>
</feature>
<dbReference type="PANTHER" id="PTHR30183">
    <property type="entry name" value="MOLYBDENUM TRANSPORT SYSTEM PERMEASE PROTEIN MODB"/>
    <property type="match status" value="1"/>
</dbReference>
<evidence type="ECO:0000256" key="5">
    <source>
        <dbReference type="ARBA" id="ARBA00022989"/>
    </source>
</evidence>
<protein>
    <submittedName>
        <fullName evidence="9">ABC transporter fused inner membrane subunits</fullName>
    </submittedName>
</protein>
<feature type="transmembrane region" description="Helical" evidence="7">
    <location>
        <begin position="556"/>
        <end position="577"/>
    </location>
</feature>
<feature type="transmembrane region" description="Helical" evidence="7">
    <location>
        <begin position="207"/>
        <end position="229"/>
    </location>
</feature>
<dbReference type="CDD" id="cd06261">
    <property type="entry name" value="TM_PBP2"/>
    <property type="match status" value="1"/>
</dbReference>
<proteinExistence type="inferred from homology"/>
<keyword evidence="5 7" id="KW-1133">Transmembrane helix</keyword>
<evidence type="ECO:0000256" key="2">
    <source>
        <dbReference type="ARBA" id="ARBA00022448"/>
    </source>
</evidence>
<feature type="transmembrane region" description="Helical" evidence="7">
    <location>
        <begin position="62"/>
        <end position="88"/>
    </location>
</feature>
<feature type="transmembrane region" description="Helical" evidence="7">
    <location>
        <begin position="454"/>
        <end position="473"/>
    </location>
</feature>
<keyword evidence="3" id="KW-1003">Cell membrane</keyword>
<comment type="subcellular location">
    <subcellularLocation>
        <location evidence="1 7">Cell membrane</location>
        <topology evidence="1 7">Multi-pass membrane protein</topology>
    </subcellularLocation>
</comment>
<keyword evidence="6 7" id="KW-0472">Membrane</keyword>
<gene>
    <name evidence="9" type="ordered locus">Marme_1885</name>
</gene>
<accession>F2K260</accession>
<dbReference type="Proteomes" id="UP000001062">
    <property type="component" value="Chromosome"/>
</dbReference>
<organism evidence="9 10">
    <name type="scientific">Marinomonas mediterranea (strain ATCC 700492 / JCM 21426 / NBRC 103028 / MMB-1)</name>
    <dbReference type="NCBI Taxonomy" id="717774"/>
    <lineage>
        <taxon>Bacteria</taxon>
        <taxon>Pseudomonadati</taxon>
        <taxon>Pseudomonadota</taxon>
        <taxon>Gammaproteobacteria</taxon>
        <taxon>Oceanospirillales</taxon>
        <taxon>Oceanospirillaceae</taxon>
        <taxon>Marinomonas</taxon>
    </lineage>
</organism>
<dbReference type="Pfam" id="PF00528">
    <property type="entry name" value="BPD_transp_1"/>
    <property type="match status" value="1"/>
</dbReference>
<evidence type="ECO:0000256" key="1">
    <source>
        <dbReference type="ARBA" id="ARBA00004651"/>
    </source>
</evidence>
<evidence type="ECO:0000313" key="10">
    <source>
        <dbReference type="Proteomes" id="UP000001062"/>
    </source>
</evidence>
<name>F2K260_MARM1</name>
<evidence type="ECO:0000256" key="4">
    <source>
        <dbReference type="ARBA" id="ARBA00022692"/>
    </source>
</evidence>
<comment type="similarity">
    <text evidence="7">Belongs to the binding-protein-dependent transport system permease family.</text>
</comment>
<feature type="transmembrane region" description="Helical" evidence="7">
    <location>
        <begin position="500"/>
        <end position="521"/>
    </location>
</feature>
<dbReference type="PATRIC" id="fig|717774.3.peg.1940"/>
<feature type="transmembrane region" description="Helical" evidence="7">
    <location>
        <begin position="149"/>
        <end position="173"/>
    </location>
</feature>
<feature type="domain" description="ABC transmembrane type-1" evidence="8">
    <location>
        <begin position="358"/>
        <end position="577"/>
    </location>
</feature>
<dbReference type="Gene3D" id="1.10.3720.10">
    <property type="entry name" value="MetI-like"/>
    <property type="match status" value="2"/>
</dbReference>
<keyword evidence="4 7" id="KW-0812">Transmembrane</keyword>
<feature type="transmembrane region" description="Helical" evidence="7">
    <location>
        <begin position="297"/>
        <end position="329"/>
    </location>
</feature>
<evidence type="ECO:0000256" key="6">
    <source>
        <dbReference type="ARBA" id="ARBA00023136"/>
    </source>
</evidence>
<dbReference type="GO" id="GO:0005886">
    <property type="term" value="C:plasma membrane"/>
    <property type="evidence" value="ECO:0007669"/>
    <property type="project" value="UniProtKB-SubCell"/>
</dbReference>
<evidence type="ECO:0000256" key="7">
    <source>
        <dbReference type="RuleBase" id="RU363032"/>
    </source>
</evidence>
<dbReference type="PANTHER" id="PTHR30183:SF6">
    <property type="entry name" value="INNER MEMBRANE ABC TRANSPORTER PERMEASE PROTEIN YNJC"/>
    <property type="match status" value="1"/>
</dbReference>
<feature type="transmembrane region" description="Helical" evidence="7">
    <location>
        <begin position="422"/>
        <end position="448"/>
    </location>
</feature>
<dbReference type="OrthoDB" id="7852521at2"/>
<dbReference type="eggNOG" id="COG4135">
    <property type="taxonomic scope" value="Bacteria"/>
</dbReference>
<dbReference type="GO" id="GO:0055085">
    <property type="term" value="P:transmembrane transport"/>
    <property type="evidence" value="ECO:0007669"/>
    <property type="project" value="InterPro"/>
</dbReference>
<dbReference type="KEGG" id="mme:Marme_1885"/>
<dbReference type="HOGENOM" id="CLU_026097_0_0_6"/>
<evidence type="ECO:0000259" key="8">
    <source>
        <dbReference type="PROSITE" id="PS50928"/>
    </source>
</evidence>
<dbReference type="SUPFAM" id="SSF161098">
    <property type="entry name" value="MetI-like"/>
    <property type="match status" value="2"/>
</dbReference>
<dbReference type="EMBL" id="CP002583">
    <property type="protein sequence ID" value="ADZ91138.1"/>
    <property type="molecule type" value="Genomic_DNA"/>
</dbReference>
<reference evidence="9 10" key="1">
    <citation type="journal article" date="2012" name="Stand. Genomic Sci.">
        <title>Complete genome sequence of the melanogenic marine bacterium Marinomonas mediterranea type strain (MMB-1(T)).</title>
        <authorList>
            <person name="Lucas-Elio P."/>
            <person name="Goodwin L."/>
            <person name="Woyke T."/>
            <person name="Pitluck S."/>
            <person name="Nolan M."/>
            <person name="Kyrpides N.C."/>
            <person name="Detter J.C."/>
            <person name="Copeland A."/>
            <person name="Teshima H."/>
            <person name="Bruce D."/>
            <person name="Detter C."/>
            <person name="Tapia R."/>
            <person name="Han S."/>
            <person name="Land M.L."/>
            <person name="Ivanova N."/>
            <person name="Mikhailova N."/>
            <person name="Johnston A.W."/>
            <person name="Sanchez-Amat A."/>
        </authorList>
    </citation>
    <scope>NUCLEOTIDE SEQUENCE [LARGE SCALE GENOMIC DNA]</scope>
    <source>
        <strain evidence="10">ATCC 700492 / JCM 21426 / NBRC 103028 / MMB-1</strain>
    </source>
</reference>
<dbReference type="InterPro" id="IPR035906">
    <property type="entry name" value="MetI-like_sf"/>
</dbReference>
<sequence>MRRALFSPIYLLIIGLLGTPIIIGIFGILLPAFGYFPALDSHDWTLDYWYQLFRSPSLSSSLFLSVFTGVTATIISLWLSISLISMSYHTSWYERLQRILSPILSVPHASIAIGLLFLLSPSGWLLRIVSPDVTGFVRPPNWITVQDPYGLSLILALVIKETPYLLFVIAAALHQLAPTQALATCQSLGYSKLTTWRKVLLPQLYPLIRLPIFIVLSFSLTVVDMALIVGPNTPSTFAVLLLNWFNDSDLSHRYVASAGAIMLVLLILAIIAVWELARTLVQKMVRYERINGKRSGFTDLFLTIGAFLGAWSFVISFLSLLVLPIWAVAKRWRFPDVFPSQFSLSNLERAWPVLSSTTSQTLIIAISSTLIALAISIFVLELIRATRQTQATKHVPAKAQTKAEIRNLNTRHTTEQDGQKPLLALMYLPILLPQIGFLFGIQVLLISFDLNGHYLSVIVMHLLYVLPYVYLTLSGPYQSFEHAYLLEANRLNKRPARNFFSIKLAMLKAPLCTAFAIGFSVSMAQYLPTLIAGEGRITTLTTEAVALATSGDRKKVGVFALVQILFPIFAFAAAHIIPTYWTQWRLNTKNALRGSFVSRT</sequence>
<feature type="transmembrane region" description="Helical" evidence="7">
    <location>
        <begin position="254"/>
        <end position="277"/>
    </location>
</feature>
<keyword evidence="10" id="KW-1185">Reference proteome</keyword>
<dbReference type="AlphaFoldDB" id="F2K260"/>
<evidence type="ECO:0000313" key="9">
    <source>
        <dbReference type="EMBL" id="ADZ91138.1"/>
    </source>
</evidence>
<feature type="transmembrane region" description="Helical" evidence="7">
    <location>
        <begin position="109"/>
        <end position="129"/>
    </location>
</feature>